<dbReference type="PROSITE" id="PS51677">
    <property type="entry name" value="NODB"/>
    <property type="match status" value="1"/>
</dbReference>
<dbReference type="GO" id="GO:0005975">
    <property type="term" value="P:carbohydrate metabolic process"/>
    <property type="evidence" value="ECO:0007669"/>
    <property type="project" value="InterPro"/>
</dbReference>
<organism evidence="3">
    <name type="scientific">Ornithinibacillus sp. 4-3</name>
    <dbReference type="NCBI Taxonomy" id="3231488"/>
    <lineage>
        <taxon>Bacteria</taxon>
        <taxon>Bacillati</taxon>
        <taxon>Bacillota</taxon>
        <taxon>Bacilli</taxon>
        <taxon>Bacillales</taxon>
        <taxon>Bacillaceae</taxon>
        <taxon>Ornithinibacillus</taxon>
    </lineage>
</organism>
<dbReference type="InterPro" id="IPR050248">
    <property type="entry name" value="Polysacc_deacetylase_ArnD"/>
</dbReference>
<dbReference type="AlphaFoldDB" id="A0AB39HLL6"/>
<dbReference type="EMBL" id="CP162599">
    <property type="protein sequence ID" value="XDK33054.1"/>
    <property type="molecule type" value="Genomic_DNA"/>
</dbReference>
<feature type="transmembrane region" description="Helical" evidence="1">
    <location>
        <begin position="12"/>
        <end position="31"/>
    </location>
</feature>
<accession>A0AB39HLL6</accession>
<dbReference type="NCBIfam" id="TIGR02764">
    <property type="entry name" value="spore_ybaN_pdaB"/>
    <property type="match status" value="1"/>
</dbReference>
<proteinExistence type="predicted"/>
<dbReference type="Pfam" id="PF01522">
    <property type="entry name" value="Polysacc_deac_1"/>
    <property type="match status" value="1"/>
</dbReference>
<dbReference type="SUPFAM" id="SSF88713">
    <property type="entry name" value="Glycoside hydrolase/deacetylase"/>
    <property type="match status" value="1"/>
</dbReference>
<keyword evidence="1" id="KW-0472">Membrane</keyword>
<dbReference type="PANTHER" id="PTHR10587:SF128">
    <property type="entry name" value="POLYSACCHARIDE DEACETYLASE PDAB-RELATED"/>
    <property type="match status" value="1"/>
</dbReference>
<name>A0AB39HLL6_9BACI</name>
<dbReference type="GO" id="GO:0016810">
    <property type="term" value="F:hydrolase activity, acting on carbon-nitrogen (but not peptide) bonds"/>
    <property type="evidence" value="ECO:0007669"/>
    <property type="project" value="InterPro"/>
</dbReference>
<gene>
    <name evidence="3" type="primary">pdaB</name>
    <name evidence="3" type="ORF">AB4Y30_01350</name>
</gene>
<dbReference type="InterPro" id="IPR011330">
    <property type="entry name" value="Glyco_hydro/deAcase_b/a-brl"/>
</dbReference>
<dbReference type="InterPro" id="IPR002509">
    <property type="entry name" value="NODB_dom"/>
</dbReference>
<reference evidence="3" key="1">
    <citation type="submission" date="2024-07" db="EMBL/GenBank/DDBJ databases">
        <title>Halotolerant mesophilic bacterium Ornithinibacillus sp. 4-3, sp. nov., isolated from soil.</title>
        <authorList>
            <person name="Sidarenka A.V."/>
            <person name="Guliayeva D.E."/>
            <person name="Leanovich S.I."/>
            <person name="Hileuskaya K.S."/>
            <person name="Akhremchuk A.E."/>
            <person name="Sikolenko M.A."/>
            <person name="Valentovich L.N."/>
        </authorList>
    </citation>
    <scope>NUCLEOTIDE SEQUENCE</scope>
    <source>
        <strain evidence="3">4-3</strain>
    </source>
</reference>
<dbReference type="InterPro" id="IPR014132">
    <property type="entry name" value="PdaB-like"/>
</dbReference>
<evidence type="ECO:0000259" key="2">
    <source>
        <dbReference type="PROSITE" id="PS51677"/>
    </source>
</evidence>
<keyword evidence="1" id="KW-1133">Transmembrane helix</keyword>
<evidence type="ECO:0000313" key="3">
    <source>
        <dbReference type="EMBL" id="XDK33054.1"/>
    </source>
</evidence>
<dbReference type="RefSeq" id="WP_368653741.1">
    <property type="nucleotide sequence ID" value="NZ_CP162599.1"/>
</dbReference>
<dbReference type="PANTHER" id="PTHR10587">
    <property type="entry name" value="GLYCOSYL TRANSFERASE-RELATED"/>
    <property type="match status" value="1"/>
</dbReference>
<protein>
    <submittedName>
        <fullName evidence="3">Polysaccharide deacetylase family sporulation protein PdaB</fullName>
    </submittedName>
</protein>
<keyword evidence="1" id="KW-0812">Transmembrane</keyword>
<sequence length="252" mass="29289">MQSFFVIDLTKWKRWAFIACFVILATTFLWMERESALSMFQEDEPVALTRGDKDNEAIALTFNISWGNEKVHDILEQLKKHEVHATFFVSGEWAERHPDILEKITEEKHELGMLGYRYKSYVDQELEQVQKDLQYAKEVFNKLGYEDMRLLRTPSGHFNKEIIKLAESLNFQIIHWNINPNDWKNPGVNVIAQDTIEKTSNGDILLLHASDAAKQTAEALDIMLPALKKKDFQFISISEMIHQTESNLKSVD</sequence>
<dbReference type="Gene3D" id="3.20.20.370">
    <property type="entry name" value="Glycoside hydrolase/deacetylase"/>
    <property type="match status" value="1"/>
</dbReference>
<dbReference type="GO" id="GO:0016020">
    <property type="term" value="C:membrane"/>
    <property type="evidence" value="ECO:0007669"/>
    <property type="project" value="TreeGrafter"/>
</dbReference>
<feature type="domain" description="NodB homology" evidence="2">
    <location>
        <begin position="56"/>
        <end position="235"/>
    </location>
</feature>
<evidence type="ECO:0000256" key="1">
    <source>
        <dbReference type="SAM" id="Phobius"/>
    </source>
</evidence>